<evidence type="ECO:0008006" key="3">
    <source>
        <dbReference type="Google" id="ProtNLM"/>
    </source>
</evidence>
<keyword evidence="2" id="KW-1185">Reference proteome</keyword>
<dbReference type="Gene3D" id="3.80.10.10">
    <property type="entry name" value="Ribonuclease Inhibitor"/>
    <property type="match status" value="1"/>
</dbReference>
<organism evidence="1 2">
    <name type="scientific">Dibothriocephalus latus</name>
    <name type="common">Fish tapeworm</name>
    <name type="synonym">Diphyllobothrium latum</name>
    <dbReference type="NCBI Taxonomy" id="60516"/>
    <lineage>
        <taxon>Eukaryota</taxon>
        <taxon>Metazoa</taxon>
        <taxon>Spiralia</taxon>
        <taxon>Lophotrochozoa</taxon>
        <taxon>Platyhelminthes</taxon>
        <taxon>Cestoda</taxon>
        <taxon>Eucestoda</taxon>
        <taxon>Diphyllobothriidea</taxon>
        <taxon>Diphyllobothriidae</taxon>
        <taxon>Dibothriocephalus</taxon>
    </lineage>
</organism>
<name>A0A3P6NX47_DIBLA</name>
<sequence length="63" mass="7155">MSELHALHFVEELNFAGNPLAYGPSYHEAILARFPRLAKLDDIPAYAISGGRRKTKKVKYEPR</sequence>
<protein>
    <recommendedName>
        <fullName evidence="3">U2A'/phosphoprotein 32 family A C-terminal domain-containing protein</fullName>
    </recommendedName>
</protein>
<evidence type="ECO:0000313" key="1">
    <source>
        <dbReference type="EMBL" id="VDK31536.1"/>
    </source>
</evidence>
<evidence type="ECO:0000313" key="2">
    <source>
        <dbReference type="Proteomes" id="UP000281553"/>
    </source>
</evidence>
<dbReference type="EMBL" id="UYRU01001356">
    <property type="protein sequence ID" value="VDK31536.1"/>
    <property type="molecule type" value="Genomic_DNA"/>
</dbReference>
<reference evidence="1 2" key="1">
    <citation type="submission" date="2018-11" db="EMBL/GenBank/DDBJ databases">
        <authorList>
            <consortium name="Pathogen Informatics"/>
        </authorList>
    </citation>
    <scope>NUCLEOTIDE SEQUENCE [LARGE SCALE GENOMIC DNA]</scope>
</reference>
<dbReference type="AlphaFoldDB" id="A0A3P6NX47"/>
<proteinExistence type="predicted"/>
<dbReference type="OrthoDB" id="10331166at2759"/>
<accession>A0A3P6NX47</accession>
<dbReference type="InterPro" id="IPR032675">
    <property type="entry name" value="LRR_dom_sf"/>
</dbReference>
<dbReference type="Proteomes" id="UP000281553">
    <property type="component" value="Unassembled WGS sequence"/>
</dbReference>
<gene>
    <name evidence="1" type="ORF">DILT_LOCUS344</name>
</gene>